<evidence type="ECO:0000256" key="2">
    <source>
        <dbReference type="ARBA" id="ARBA00022676"/>
    </source>
</evidence>
<sequence length="590" mass="64228">MSRTKALLLSARMGGGHNGAASAISEKLASYGIECETRDFLDAAPRMGRLLERGFKLEVERAPWAYQLEFWLWNRFAPMASFTRRVLQTFFQRGVVRWIEESDPDIIIALHPFSAQLLGQMRRQRNPVISHRPIATFLTDYSVHPLWVHPDVDLHLCVSETAAEQARTRAGASGEIVVAGPFVDAAFLQPIDRQVAREALNIPRDKTVALIASGSWGVGDIADTFALLADHDDLFPVALCGLNADLQSRLAVNPRGLAVGWTDEVRLYMAACDVVIQNAGGLTSLEAMAAQRPVLSYRPIVGHGRENIAAMASVGATVWCHSPQELIAQVRQQGTAPQAQVQRQLTQFQMTPQQPILELLHEARLVPTTRHGVIARRLTRSTAMLAISFVIANLISGVIGYHGLNLTKTAQKSNYVYLSVRLSPQALANTAIDRLVADAGIGVVVTGREALADPSAVRNAYRNGVGVINGGTGTSSDFNFILPENDLSTGRADLAKVLGRQINSYLPQNTMNAVDLAWASLHHQTIIPARIISHHFDVRPVPGAIVELNLSRTSARGALQVIQSEMARLATDHLALAPFATLHASQSVRA</sequence>
<dbReference type="InterPro" id="IPR009695">
    <property type="entry name" value="Diacylglyc_glucosyltr_N"/>
</dbReference>
<evidence type="ECO:0000256" key="1">
    <source>
        <dbReference type="ARBA" id="ARBA00006962"/>
    </source>
</evidence>
<dbReference type="Proteomes" id="UP001560267">
    <property type="component" value="Unassembled WGS sequence"/>
</dbReference>
<comment type="similarity">
    <text evidence="1">Belongs to the glycosyltransferase 28 family.</text>
</comment>
<keyword evidence="3" id="KW-0808">Transferase</keyword>
<dbReference type="PANTHER" id="PTHR43025:SF3">
    <property type="entry name" value="MONOGALACTOSYLDIACYLGLYCEROL SYNTHASE 1, CHLOROPLASTIC"/>
    <property type="match status" value="1"/>
</dbReference>
<keyword evidence="4" id="KW-1133">Transmembrane helix</keyword>
<feature type="transmembrane region" description="Helical" evidence="4">
    <location>
        <begin position="383"/>
        <end position="404"/>
    </location>
</feature>
<dbReference type="SUPFAM" id="SSF53756">
    <property type="entry name" value="UDP-Glycosyltransferase/glycogen phosphorylase"/>
    <property type="match status" value="1"/>
</dbReference>
<dbReference type="PANTHER" id="PTHR43025">
    <property type="entry name" value="MONOGALACTOSYLDIACYLGLYCEROL SYNTHASE"/>
    <property type="match status" value="1"/>
</dbReference>
<accession>A0ABV3XZG2</accession>
<protein>
    <recommendedName>
        <fullName evidence="5">Diacylglycerol glucosyltransferase N-terminal domain-containing protein</fullName>
    </recommendedName>
</protein>
<dbReference type="EMBL" id="JBFSHR010000002">
    <property type="protein sequence ID" value="MEX6428394.1"/>
    <property type="molecule type" value="Genomic_DNA"/>
</dbReference>
<evidence type="ECO:0000313" key="6">
    <source>
        <dbReference type="EMBL" id="MEX6428394.1"/>
    </source>
</evidence>
<evidence type="ECO:0000259" key="5">
    <source>
        <dbReference type="Pfam" id="PF06925"/>
    </source>
</evidence>
<dbReference type="Pfam" id="PF06925">
    <property type="entry name" value="MGDG_synth"/>
    <property type="match status" value="1"/>
</dbReference>
<gene>
    <name evidence="6" type="ORF">AB6A68_00855</name>
</gene>
<reference evidence="6 7" key="1">
    <citation type="submission" date="2024-07" db="EMBL/GenBank/DDBJ databases">
        <title>Draft Genome Sequence of Ferrimicrobium acidiphilum Strain YE2023, Isolated from a Pulp of Bioleach Reactor.</title>
        <authorList>
            <person name="Elkina Y.A."/>
            <person name="Bulaeva A.G."/>
            <person name="Beletsky A.V."/>
            <person name="Mardanov A.V."/>
        </authorList>
    </citation>
    <scope>NUCLEOTIDE SEQUENCE [LARGE SCALE GENOMIC DNA]</scope>
    <source>
        <strain evidence="6 7">YE2023</strain>
    </source>
</reference>
<evidence type="ECO:0000313" key="7">
    <source>
        <dbReference type="Proteomes" id="UP001560267"/>
    </source>
</evidence>
<feature type="domain" description="Diacylglycerol glucosyltransferase N-terminal" evidence="5">
    <location>
        <begin position="17"/>
        <end position="180"/>
    </location>
</feature>
<keyword evidence="2" id="KW-0328">Glycosyltransferase</keyword>
<dbReference type="Gene3D" id="3.40.50.2000">
    <property type="entry name" value="Glycogen Phosphorylase B"/>
    <property type="match status" value="1"/>
</dbReference>
<keyword evidence="7" id="KW-1185">Reference proteome</keyword>
<name>A0ABV3XZG2_9ACTN</name>
<evidence type="ECO:0000256" key="4">
    <source>
        <dbReference type="SAM" id="Phobius"/>
    </source>
</evidence>
<dbReference type="RefSeq" id="WP_369084082.1">
    <property type="nucleotide sequence ID" value="NZ_JBFSHR010000002.1"/>
</dbReference>
<comment type="caution">
    <text evidence="6">The sequence shown here is derived from an EMBL/GenBank/DDBJ whole genome shotgun (WGS) entry which is preliminary data.</text>
</comment>
<dbReference type="InterPro" id="IPR050519">
    <property type="entry name" value="Glycosyltransf_28_UgtP"/>
</dbReference>
<keyword evidence="4" id="KW-0472">Membrane</keyword>
<keyword evidence="4" id="KW-0812">Transmembrane</keyword>
<organism evidence="6 7">
    <name type="scientific">Ferrimicrobium acidiphilum</name>
    <dbReference type="NCBI Taxonomy" id="121039"/>
    <lineage>
        <taxon>Bacteria</taxon>
        <taxon>Bacillati</taxon>
        <taxon>Actinomycetota</taxon>
        <taxon>Acidimicrobiia</taxon>
        <taxon>Acidimicrobiales</taxon>
        <taxon>Acidimicrobiaceae</taxon>
        <taxon>Ferrimicrobium</taxon>
    </lineage>
</organism>
<proteinExistence type="inferred from homology"/>
<evidence type="ECO:0000256" key="3">
    <source>
        <dbReference type="ARBA" id="ARBA00022679"/>
    </source>
</evidence>